<evidence type="ECO:0000256" key="3">
    <source>
        <dbReference type="ARBA" id="ARBA00022989"/>
    </source>
</evidence>
<feature type="transmembrane region" description="Helical" evidence="5">
    <location>
        <begin position="12"/>
        <end position="34"/>
    </location>
</feature>
<dbReference type="Gene3D" id="1.10.287.470">
    <property type="entry name" value="Helix hairpin bin"/>
    <property type="match status" value="1"/>
</dbReference>
<keyword evidence="4 5" id="KW-0472">Membrane</keyword>
<evidence type="ECO:0000256" key="4">
    <source>
        <dbReference type="ARBA" id="ARBA00023136"/>
    </source>
</evidence>
<reference evidence="8 9" key="1">
    <citation type="submission" date="2024-04" db="EMBL/GenBank/DDBJ databases">
        <title>Novel genus in family Flammeovirgaceae.</title>
        <authorList>
            <person name="Nguyen T.H."/>
            <person name="Vuong T.Q."/>
            <person name="Le H."/>
            <person name="Kim S.-G."/>
        </authorList>
    </citation>
    <scope>NUCLEOTIDE SEQUENCE [LARGE SCALE GENOMIC DNA]</scope>
    <source>
        <strain evidence="8 9">JCM 23209</strain>
    </source>
</reference>
<dbReference type="GO" id="GO:0016020">
    <property type="term" value="C:membrane"/>
    <property type="evidence" value="ECO:0007669"/>
    <property type="project" value="UniProtKB-SubCell"/>
</dbReference>
<sequence>MAPKKKTKATKKILLISLIITTLVYCTYLIGTFLKYETTDNAQVEGHIYPVNPKVGGQILEVLVDDNEYVEKEQVLAKIDPADIELTVAQARAGLAQIEAEKAAALSVMQSSMAASKAAYTNIAVTKAKKERLNTDLVRFTNLKADDIIPQSKLDDLETNVEVVNSQVTAAQQQYLASNSQYEAALKKISSIDAAIQAAKVNVRNAELKLSYTEIKAPSSGRISRKMIQPGQVVRPGQPLMAVTNSTDLWVVANFKEVQVSEMTIGQKVTMTIDAFPGKIFDGKIESIAAATGAKFSLFPADNATGNFTKVTQRIPVKIVFEPTELKDISLRAGMSVIVKLIK</sequence>
<accession>A0AAW9SGR9</accession>
<dbReference type="Gene3D" id="2.40.30.170">
    <property type="match status" value="1"/>
</dbReference>
<proteinExistence type="predicted"/>
<evidence type="ECO:0000256" key="1">
    <source>
        <dbReference type="ARBA" id="ARBA00004167"/>
    </source>
</evidence>
<evidence type="ECO:0000256" key="5">
    <source>
        <dbReference type="SAM" id="Phobius"/>
    </source>
</evidence>
<dbReference type="PANTHER" id="PTHR30386:SF26">
    <property type="entry name" value="TRANSPORT PROTEIN COMB"/>
    <property type="match status" value="1"/>
</dbReference>
<evidence type="ECO:0000256" key="2">
    <source>
        <dbReference type="ARBA" id="ARBA00022692"/>
    </source>
</evidence>
<gene>
    <name evidence="8" type="ORF">AAG747_19135</name>
</gene>
<dbReference type="Proteomes" id="UP001403385">
    <property type="component" value="Unassembled WGS sequence"/>
</dbReference>
<comment type="caution">
    <text evidence="8">The sequence shown here is derived from an EMBL/GenBank/DDBJ whole genome shotgun (WGS) entry which is preliminary data.</text>
</comment>
<comment type="subcellular location">
    <subcellularLocation>
        <location evidence="1">Membrane</location>
        <topology evidence="1">Single-pass membrane protein</topology>
    </subcellularLocation>
</comment>
<dbReference type="Gene3D" id="2.40.50.100">
    <property type="match status" value="1"/>
</dbReference>
<evidence type="ECO:0000313" key="8">
    <source>
        <dbReference type="EMBL" id="MEN7550046.1"/>
    </source>
</evidence>
<evidence type="ECO:0000259" key="6">
    <source>
        <dbReference type="Pfam" id="PF25917"/>
    </source>
</evidence>
<organism evidence="8 9">
    <name type="scientific">Rapidithrix thailandica</name>
    <dbReference type="NCBI Taxonomy" id="413964"/>
    <lineage>
        <taxon>Bacteria</taxon>
        <taxon>Pseudomonadati</taxon>
        <taxon>Bacteroidota</taxon>
        <taxon>Cytophagia</taxon>
        <taxon>Cytophagales</taxon>
        <taxon>Flammeovirgaceae</taxon>
        <taxon>Rapidithrix</taxon>
    </lineage>
</organism>
<dbReference type="GO" id="GO:0055085">
    <property type="term" value="P:transmembrane transport"/>
    <property type="evidence" value="ECO:0007669"/>
    <property type="project" value="InterPro"/>
</dbReference>
<dbReference type="InterPro" id="IPR058792">
    <property type="entry name" value="Beta-barrel_RND_2"/>
</dbReference>
<dbReference type="Pfam" id="PF25954">
    <property type="entry name" value="Beta-barrel_RND_2"/>
    <property type="match status" value="1"/>
</dbReference>
<evidence type="ECO:0000259" key="7">
    <source>
        <dbReference type="Pfam" id="PF25954"/>
    </source>
</evidence>
<name>A0AAW9SGR9_9BACT</name>
<feature type="domain" description="Multidrug resistance protein MdtA-like barrel-sandwich hybrid" evidence="6">
    <location>
        <begin position="51"/>
        <end position="244"/>
    </location>
</feature>
<feature type="domain" description="CusB-like beta-barrel" evidence="7">
    <location>
        <begin position="249"/>
        <end position="290"/>
    </location>
</feature>
<dbReference type="AlphaFoldDB" id="A0AAW9SGR9"/>
<keyword evidence="9" id="KW-1185">Reference proteome</keyword>
<protein>
    <submittedName>
        <fullName evidence="8">HlyD family secretion protein</fullName>
    </submittedName>
</protein>
<keyword evidence="3 5" id="KW-1133">Transmembrane helix</keyword>
<dbReference type="InterPro" id="IPR058625">
    <property type="entry name" value="MdtA-like_BSH"/>
</dbReference>
<dbReference type="PANTHER" id="PTHR30386">
    <property type="entry name" value="MEMBRANE FUSION SUBUNIT OF EMRAB-TOLC MULTIDRUG EFFLUX PUMP"/>
    <property type="match status" value="1"/>
</dbReference>
<dbReference type="RefSeq" id="WP_346822820.1">
    <property type="nucleotide sequence ID" value="NZ_JBDKWZ010000011.1"/>
</dbReference>
<dbReference type="SUPFAM" id="SSF111369">
    <property type="entry name" value="HlyD-like secretion proteins"/>
    <property type="match status" value="2"/>
</dbReference>
<keyword evidence="2 5" id="KW-0812">Transmembrane</keyword>
<dbReference type="InterPro" id="IPR050739">
    <property type="entry name" value="MFP"/>
</dbReference>
<dbReference type="Pfam" id="PF25917">
    <property type="entry name" value="BSH_RND"/>
    <property type="match status" value="1"/>
</dbReference>
<evidence type="ECO:0000313" key="9">
    <source>
        <dbReference type="Proteomes" id="UP001403385"/>
    </source>
</evidence>
<dbReference type="EMBL" id="JBDKWZ010000011">
    <property type="protein sequence ID" value="MEN7550046.1"/>
    <property type="molecule type" value="Genomic_DNA"/>
</dbReference>